<proteinExistence type="predicted"/>
<dbReference type="Proteomes" id="UP000228596">
    <property type="component" value="Unassembled WGS sequence"/>
</dbReference>
<dbReference type="EMBL" id="PEZV01000027">
    <property type="protein sequence ID" value="PIT97241.1"/>
    <property type="molecule type" value="Genomic_DNA"/>
</dbReference>
<dbReference type="Gene3D" id="2.40.320.10">
    <property type="entry name" value="Hypothetical Protein Pfu-838710-001"/>
    <property type="match status" value="1"/>
</dbReference>
<dbReference type="SUPFAM" id="SSF55154">
    <property type="entry name" value="CYTH-like phosphatases"/>
    <property type="match status" value="1"/>
</dbReference>
<evidence type="ECO:0000313" key="2">
    <source>
        <dbReference type="EMBL" id="PIT97241.1"/>
    </source>
</evidence>
<dbReference type="CDD" id="cd07890">
    <property type="entry name" value="CYTH-like_AC_IV-like"/>
    <property type="match status" value="1"/>
</dbReference>
<evidence type="ECO:0000259" key="1">
    <source>
        <dbReference type="PROSITE" id="PS51707"/>
    </source>
</evidence>
<protein>
    <submittedName>
        <fullName evidence="2">Class IV adenylate cyclase</fullName>
    </submittedName>
</protein>
<dbReference type="NCBIfam" id="TIGR00318">
    <property type="entry name" value="cyaB"/>
    <property type="match status" value="1"/>
</dbReference>
<dbReference type="Pfam" id="PF01928">
    <property type="entry name" value="CYTH"/>
    <property type="match status" value="1"/>
</dbReference>
<gene>
    <name evidence="2" type="primary">cyaB</name>
    <name evidence="2" type="ORF">COT77_02640</name>
</gene>
<dbReference type="PROSITE" id="PS51707">
    <property type="entry name" value="CYTH"/>
    <property type="match status" value="1"/>
</dbReference>
<comment type="caution">
    <text evidence="2">The sequence shown here is derived from an EMBL/GenBank/DDBJ whole genome shotgun (WGS) entry which is preliminary data.</text>
</comment>
<dbReference type="AlphaFoldDB" id="A0A2M6WWW9"/>
<reference evidence="3" key="1">
    <citation type="submission" date="2017-09" db="EMBL/GenBank/DDBJ databases">
        <title>Depth-based differentiation of microbial function through sediment-hosted aquifers and enrichment of novel symbionts in the deep terrestrial subsurface.</title>
        <authorList>
            <person name="Probst A.J."/>
            <person name="Ladd B."/>
            <person name="Jarett J.K."/>
            <person name="Geller-Mcgrath D.E."/>
            <person name="Sieber C.M.K."/>
            <person name="Emerson J.B."/>
            <person name="Anantharaman K."/>
            <person name="Thomas B.C."/>
            <person name="Malmstrom R."/>
            <person name="Stieglmeier M."/>
            <person name="Klingl A."/>
            <person name="Woyke T."/>
            <person name="Ryan C.M."/>
            <person name="Banfield J.F."/>
        </authorList>
    </citation>
    <scope>NUCLEOTIDE SEQUENCE [LARGE SCALE GENOMIC DNA]</scope>
</reference>
<dbReference type="PANTHER" id="PTHR21028:SF2">
    <property type="entry name" value="CYTH DOMAIN-CONTAINING PROTEIN"/>
    <property type="match status" value="1"/>
</dbReference>
<evidence type="ECO:0000313" key="3">
    <source>
        <dbReference type="Proteomes" id="UP000228596"/>
    </source>
</evidence>
<name>A0A2M6WWW9_9BACT</name>
<accession>A0A2M6WWW9</accession>
<dbReference type="InterPro" id="IPR023577">
    <property type="entry name" value="CYTH_domain"/>
</dbReference>
<dbReference type="InterPro" id="IPR033469">
    <property type="entry name" value="CYTH-like_dom_sf"/>
</dbReference>
<organism evidence="2 3">
    <name type="scientific">Candidatus Berkelbacteria bacterium CG10_big_fil_rev_8_21_14_0_10_41_12</name>
    <dbReference type="NCBI Taxonomy" id="1974513"/>
    <lineage>
        <taxon>Bacteria</taxon>
        <taxon>Candidatus Berkelbacteria</taxon>
    </lineage>
</organism>
<dbReference type="InterPro" id="IPR008173">
    <property type="entry name" value="Adenylyl_cyclase_CyaB"/>
</dbReference>
<dbReference type="PANTHER" id="PTHR21028">
    <property type="entry name" value="SI:CH211-156B7.4"/>
    <property type="match status" value="1"/>
</dbReference>
<sequence length="169" mass="19978">MYNTEIELKYKTINLPQIEKQLKGLGVKFIKEFRCVDSYFLITGNDGRQYLRVREKDGRSELNYHFVISHQETKEWETEVESAELTKEILRKIGHKDDVAVDKTRKIYKYKNSEISLDKVKKLGNFIEIESPSKKELCEIEKELGFTKQQRSDKMGYPDMIRGYLIGKE</sequence>
<feature type="domain" description="CYTH" evidence="1">
    <location>
        <begin position="3"/>
        <end position="163"/>
    </location>
</feature>